<keyword evidence="3" id="KW-1185">Reference proteome</keyword>
<dbReference type="Pfam" id="PF00535">
    <property type="entry name" value="Glycos_transf_2"/>
    <property type="match status" value="1"/>
</dbReference>
<comment type="caution">
    <text evidence="2">The sequence shown here is derived from an EMBL/GenBank/DDBJ whole genome shotgun (WGS) entry which is preliminary data.</text>
</comment>
<dbReference type="PANTHER" id="PTHR22916">
    <property type="entry name" value="GLYCOSYLTRANSFERASE"/>
    <property type="match status" value="1"/>
</dbReference>
<evidence type="ECO:0000259" key="1">
    <source>
        <dbReference type="Pfam" id="PF00535"/>
    </source>
</evidence>
<name>A0ABY0IT77_9RHOO</name>
<dbReference type="InterPro" id="IPR029044">
    <property type="entry name" value="Nucleotide-diphossugar_trans"/>
</dbReference>
<gene>
    <name evidence="2" type="ORF">EV678_1607</name>
</gene>
<evidence type="ECO:0000313" key="3">
    <source>
        <dbReference type="Proteomes" id="UP000292136"/>
    </source>
</evidence>
<feature type="domain" description="Glycosyltransferase 2-like" evidence="1">
    <location>
        <begin position="13"/>
        <end position="120"/>
    </location>
</feature>
<dbReference type="SUPFAM" id="SSF53448">
    <property type="entry name" value="Nucleotide-diphospho-sugar transferases"/>
    <property type="match status" value="1"/>
</dbReference>
<protein>
    <submittedName>
        <fullName evidence="2">Glycosyl transferase family 2</fullName>
    </submittedName>
</protein>
<proteinExistence type="predicted"/>
<dbReference type="GO" id="GO:0016740">
    <property type="term" value="F:transferase activity"/>
    <property type="evidence" value="ECO:0007669"/>
    <property type="project" value="UniProtKB-KW"/>
</dbReference>
<evidence type="ECO:0000313" key="2">
    <source>
        <dbReference type="EMBL" id="RZT90786.1"/>
    </source>
</evidence>
<organism evidence="2 3">
    <name type="scientific">Azospira oryzae</name>
    <dbReference type="NCBI Taxonomy" id="146939"/>
    <lineage>
        <taxon>Bacteria</taxon>
        <taxon>Pseudomonadati</taxon>
        <taxon>Pseudomonadota</taxon>
        <taxon>Betaproteobacteria</taxon>
        <taxon>Rhodocyclales</taxon>
        <taxon>Rhodocyclaceae</taxon>
        <taxon>Azospira</taxon>
    </lineage>
</organism>
<dbReference type="RefSeq" id="WP_130459104.1">
    <property type="nucleotide sequence ID" value="NZ_SHKM01000001.1"/>
</dbReference>
<reference evidence="2 3" key="1">
    <citation type="submission" date="2019-02" db="EMBL/GenBank/DDBJ databases">
        <title>Genomic Encyclopedia of Type Strains, Phase IV (KMG-IV): sequencing the most valuable type-strain genomes for metagenomic binning, comparative biology and taxonomic classification.</title>
        <authorList>
            <person name="Goeker M."/>
        </authorList>
    </citation>
    <scope>NUCLEOTIDE SEQUENCE [LARGE SCALE GENOMIC DNA]</scope>
    <source>
        <strain evidence="2 3">DSM 21223</strain>
    </source>
</reference>
<dbReference type="Gene3D" id="3.90.550.10">
    <property type="entry name" value="Spore Coat Polysaccharide Biosynthesis Protein SpsA, Chain A"/>
    <property type="match status" value="1"/>
</dbReference>
<dbReference type="InterPro" id="IPR001173">
    <property type="entry name" value="Glyco_trans_2-like"/>
</dbReference>
<dbReference type="EMBL" id="SHKM01000001">
    <property type="protein sequence ID" value="RZT90786.1"/>
    <property type="molecule type" value="Genomic_DNA"/>
</dbReference>
<dbReference type="Proteomes" id="UP000292136">
    <property type="component" value="Unassembled WGS sequence"/>
</dbReference>
<sequence length="309" mass="34819">MTNPQVQPPLVTVALSVFNGGAVLEASVRSVVNQSFTDWELLILDDGSTDGAIDRLPFLADPRIIVVRDGHNRGLSGRLNQAVTLARGRYFARMDHDDLCHPQRFARQVAFLEAHPEVDLLAAECITMDESERLNGTLPAATDHDSICRRPWQGFPMPHPTWMGRIEWFRRHPYQDPGPYCCEDNELLLRAHRQSRYHTLPERLLAYRVRSHTPWLKLWKTRVALLRAQLGYFSRQGQWGSALLCCVTAAARVARDSWRELGHCLRPGAEVHWGAAAPEGERREWERLIQALKQGGGKAAPGGEGDEPA</sequence>
<keyword evidence="2" id="KW-0808">Transferase</keyword>
<dbReference type="PANTHER" id="PTHR22916:SF3">
    <property type="entry name" value="UDP-GLCNAC:BETAGAL BETA-1,3-N-ACETYLGLUCOSAMINYLTRANSFERASE-LIKE PROTEIN 1"/>
    <property type="match status" value="1"/>
</dbReference>
<dbReference type="CDD" id="cd00761">
    <property type="entry name" value="Glyco_tranf_GTA_type"/>
    <property type="match status" value="1"/>
</dbReference>
<accession>A0ABY0IT77</accession>